<feature type="transmembrane region" description="Helical" evidence="1">
    <location>
        <begin position="237"/>
        <end position="255"/>
    </location>
</feature>
<dbReference type="EMBL" id="SWKV01000014">
    <property type="protein sequence ID" value="KAF3042938.1"/>
    <property type="molecule type" value="Genomic_DNA"/>
</dbReference>
<keyword evidence="1" id="KW-0812">Transmembrane</keyword>
<gene>
    <name evidence="2" type="ORF">E8E12_007827</name>
</gene>
<keyword evidence="1" id="KW-0472">Membrane</keyword>
<evidence type="ECO:0000256" key="1">
    <source>
        <dbReference type="SAM" id="Phobius"/>
    </source>
</evidence>
<dbReference type="OrthoDB" id="4191440at2759"/>
<keyword evidence="1" id="KW-1133">Transmembrane helix</keyword>
<evidence type="ECO:0008006" key="4">
    <source>
        <dbReference type="Google" id="ProtNLM"/>
    </source>
</evidence>
<keyword evidence="3" id="KW-1185">Reference proteome</keyword>
<sequence>MAPLQSYDHVDLPSVRRPEQEAWRRTERERADAKDKRHTVWCFFLLPVTIIRVALVVPVVFYWQILLAHEAVLASDEHLPQKFALPIRSTERTAVVWSNILFYWHVIILLPCLFTIVPPFNLPVAVMDTLLAAYVARILDQQGTFVPPYEFRCRNLRGWDRTWSGDNGYFVYAVERAGRPKEEGHFCTLVVREWQYGVAIVVFYSLVALFEWFAFLTMASSSRYQIEPQRRKLINTFKSVCLIPSMAIIFVRAILYDTPRWLYRAYLPTTIKRKIRAGRRLAIKVAVAVEQKTETELRAWGSEQRQRYVDGEPKDRIPPLARFLGNYDALILLVQELHYMDVLMLARTCKSVRNVVLPSHDFDRRLTVFSRYTCGKHK</sequence>
<evidence type="ECO:0000313" key="2">
    <source>
        <dbReference type="EMBL" id="KAF3042938.1"/>
    </source>
</evidence>
<dbReference type="Proteomes" id="UP000758155">
    <property type="component" value="Unassembled WGS sequence"/>
</dbReference>
<accession>A0A9P4WV49</accession>
<evidence type="ECO:0000313" key="3">
    <source>
        <dbReference type="Proteomes" id="UP000758155"/>
    </source>
</evidence>
<name>A0A9P4WV49_9PLEO</name>
<organism evidence="2 3">
    <name type="scientific">Didymella heteroderae</name>
    <dbReference type="NCBI Taxonomy" id="1769908"/>
    <lineage>
        <taxon>Eukaryota</taxon>
        <taxon>Fungi</taxon>
        <taxon>Dikarya</taxon>
        <taxon>Ascomycota</taxon>
        <taxon>Pezizomycotina</taxon>
        <taxon>Dothideomycetes</taxon>
        <taxon>Pleosporomycetidae</taxon>
        <taxon>Pleosporales</taxon>
        <taxon>Pleosporineae</taxon>
        <taxon>Didymellaceae</taxon>
        <taxon>Didymella</taxon>
    </lineage>
</organism>
<protein>
    <recommendedName>
        <fullName evidence="4">F-box domain-containing protein</fullName>
    </recommendedName>
</protein>
<proteinExistence type="predicted"/>
<feature type="transmembrane region" description="Helical" evidence="1">
    <location>
        <begin position="94"/>
        <end position="113"/>
    </location>
</feature>
<comment type="caution">
    <text evidence="2">The sequence shown here is derived from an EMBL/GenBank/DDBJ whole genome shotgun (WGS) entry which is preliminary data.</text>
</comment>
<reference evidence="2" key="1">
    <citation type="submission" date="2019-04" db="EMBL/GenBank/DDBJ databases">
        <title>Sequencing of skin fungus with MAO and IRED activity.</title>
        <authorList>
            <person name="Marsaioli A.J."/>
            <person name="Bonatto J.M.C."/>
            <person name="Reis Junior O."/>
        </authorList>
    </citation>
    <scope>NUCLEOTIDE SEQUENCE</scope>
    <source>
        <strain evidence="2">28M1</strain>
    </source>
</reference>
<feature type="transmembrane region" description="Helical" evidence="1">
    <location>
        <begin position="194"/>
        <end position="216"/>
    </location>
</feature>
<dbReference type="AlphaFoldDB" id="A0A9P4WV49"/>
<feature type="transmembrane region" description="Helical" evidence="1">
    <location>
        <begin position="40"/>
        <end position="63"/>
    </location>
</feature>